<dbReference type="EMBL" id="JACPHQ010000018">
    <property type="protein sequence ID" value="MBI2465914.1"/>
    <property type="molecule type" value="Genomic_DNA"/>
</dbReference>
<evidence type="ECO:0000259" key="1">
    <source>
        <dbReference type="Pfam" id="PF01612"/>
    </source>
</evidence>
<accession>A0A932DSI6</accession>
<comment type="caution">
    <text evidence="2">The sequence shown here is derived from an EMBL/GenBank/DDBJ whole genome shotgun (WGS) entry which is preliminary data.</text>
</comment>
<gene>
    <name evidence="2" type="ORF">HYV66_01630</name>
</gene>
<dbReference type="Pfam" id="PF01612">
    <property type="entry name" value="DNA_pol_A_exo1"/>
    <property type="match status" value="1"/>
</dbReference>
<sequence length="268" mass="30741">MQPDKRLVFDIETQKEFAEVGGYRHIHMLGVAVVGVYTYADDKFKAYQESELDELEKVMADAGLIIGFNIKHFDYAVLQPYFKNFTLATAPTLDLMEKIEGVLGFRVSLDSLAKNTLGAQKTSHGLEALKWFREGKIKEVKDYCLQDVKLTRDLYEYGLNHGSVMFESRVDGLKTIPATWSADKDKKDIRAILSAAFKNKQMVQIDYVSMKAEDGEEARKKRNIEIYAINGDTIEAFCHTRRDKRYFKVFRILDAQALPLTQQRPSLF</sequence>
<dbReference type="AlphaFoldDB" id="A0A932DSI6"/>
<dbReference type="GO" id="GO:0003676">
    <property type="term" value="F:nucleic acid binding"/>
    <property type="evidence" value="ECO:0007669"/>
    <property type="project" value="InterPro"/>
</dbReference>
<dbReference type="InterPro" id="IPR002562">
    <property type="entry name" value="3'-5'_exonuclease_dom"/>
</dbReference>
<name>A0A932DSI6_9BACT</name>
<reference evidence="2" key="1">
    <citation type="submission" date="2020-07" db="EMBL/GenBank/DDBJ databases">
        <title>Huge and variable diversity of episymbiotic CPR bacteria and DPANN archaea in groundwater ecosystems.</title>
        <authorList>
            <person name="He C.Y."/>
            <person name="Keren R."/>
            <person name="Whittaker M."/>
            <person name="Farag I.F."/>
            <person name="Doudna J."/>
            <person name="Cate J.H.D."/>
            <person name="Banfield J.F."/>
        </authorList>
    </citation>
    <scope>NUCLEOTIDE SEQUENCE</scope>
    <source>
        <strain evidence="2">NC_groundwater_418_Ag_B-0.1um_45_10</strain>
    </source>
</reference>
<dbReference type="Proteomes" id="UP000709672">
    <property type="component" value="Unassembled WGS sequence"/>
</dbReference>
<organism evidence="2 3">
    <name type="scientific">Candidatus Sungiibacteriota bacterium</name>
    <dbReference type="NCBI Taxonomy" id="2750080"/>
    <lineage>
        <taxon>Bacteria</taxon>
        <taxon>Candidatus Sungiibacteriota</taxon>
    </lineage>
</organism>
<dbReference type="GO" id="GO:0008408">
    <property type="term" value="F:3'-5' exonuclease activity"/>
    <property type="evidence" value="ECO:0007669"/>
    <property type="project" value="InterPro"/>
</dbReference>
<dbReference type="GO" id="GO:0006139">
    <property type="term" value="P:nucleobase-containing compound metabolic process"/>
    <property type="evidence" value="ECO:0007669"/>
    <property type="project" value="InterPro"/>
</dbReference>
<dbReference type="SUPFAM" id="SSF53098">
    <property type="entry name" value="Ribonuclease H-like"/>
    <property type="match status" value="1"/>
</dbReference>
<feature type="domain" description="3'-5' exonuclease" evidence="1">
    <location>
        <begin position="37"/>
        <end position="156"/>
    </location>
</feature>
<evidence type="ECO:0000313" key="3">
    <source>
        <dbReference type="Proteomes" id="UP000709672"/>
    </source>
</evidence>
<protein>
    <submittedName>
        <fullName evidence="2">Ribonuclease H-like domain-containing protein</fullName>
    </submittedName>
</protein>
<proteinExistence type="predicted"/>
<dbReference type="Gene3D" id="3.30.420.10">
    <property type="entry name" value="Ribonuclease H-like superfamily/Ribonuclease H"/>
    <property type="match status" value="1"/>
</dbReference>
<dbReference type="InterPro" id="IPR012337">
    <property type="entry name" value="RNaseH-like_sf"/>
</dbReference>
<evidence type="ECO:0000313" key="2">
    <source>
        <dbReference type="EMBL" id="MBI2465914.1"/>
    </source>
</evidence>
<dbReference type="InterPro" id="IPR036397">
    <property type="entry name" value="RNaseH_sf"/>
</dbReference>